<accession>A0A7Z0WMH3</accession>
<comment type="caution">
    <text evidence="2">The sequence shown here is derived from an EMBL/GenBank/DDBJ whole genome shotgun (WGS) entry which is preliminary data.</text>
</comment>
<gene>
    <name evidence="2" type="ORF">BLA60_15155</name>
</gene>
<protein>
    <recommendedName>
        <fullName evidence="1">Polysaccharide lyase 14 domain-containing protein</fullName>
    </recommendedName>
</protein>
<dbReference type="AlphaFoldDB" id="A0A7Z0WMH3"/>
<dbReference type="Gene3D" id="2.60.120.200">
    <property type="match status" value="1"/>
</dbReference>
<sequence>MQAIRNTFNVDFNRWAAGPYSRSEAAEDFGNVSDMNEARSMISGGRFRATLEPGLLSGAGGNLWSVDVTDGTEYEMRYTINFHSQFDWSRGGKVGWGFSVGDGASGCVKANGNGGSLRLMWYTNDSGRTYFQPYLYHAGMPSNCGDTFGKTYPSSGSIQRQTNYAVTMRIKSNTGTSRNGHALVMINGTTVLDTPVQWTSNDVKRQIRNIWSHSFRGGSQDYWTSDTVGYIYYDDFSIRHIAS</sequence>
<dbReference type="Proteomes" id="UP000185696">
    <property type="component" value="Unassembled WGS sequence"/>
</dbReference>
<feature type="domain" description="Polysaccharide lyase 14" evidence="1">
    <location>
        <begin position="71"/>
        <end position="236"/>
    </location>
</feature>
<dbReference type="InterPro" id="IPR048958">
    <property type="entry name" value="Polysacc_lyase_14"/>
</dbReference>
<dbReference type="EMBL" id="MSIF01000006">
    <property type="protein sequence ID" value="OLF10522.1"/>
    <property type="molecule type" value="Genomic_DNA"/>
</dbReference>
<reference evidence="2 3" key="1">
    <citation type="submission" date="2016-12" db="EMBL/GenBank/DDBJ databases">
        <title>The draft genome sequence of Actinophytocola xinjiangensis.</title>
        <authorList>
            <person name="Wang W."/>
            <person name="Yuan L."/>
        </authorList>
    </citation>
    <scope>NUCLEOTIDE SEQUENCE [LARGE SCALE GENOMIC DNA]</scope>
    <source>
        <strain evidence="2 3">CGMCC 4.4663</strain>
    </source>
</reference>
<dbReference type="PANTHER" id="PTHR40124:SF1">
    <property type="entry name" value="DISAGGREGATASE RELATED REPEAT PROTEIN"/>
    <property type="match status" value="1"/>
</dbReference>
<keyword evidence="3" id="KW-1185">Reference proteome</keyword>
<dbReference type="PANTHER" id="PTHR40124">
    <property type="match status" value="1"/>
</dbReference>
<evidence type="ECO:0000313" key="2">
    <source>
        <dbReference type="EMBL" id="OLF10522.1"/>
    </source>
</evidence>
<evidence type="ECO:0000313" key="3">
    <source>
        <dbReference type="Proteomes" id="UP000185696"/>
    </source>
</evidence>
<evidence type="ECO:0000259" key="1">
    <source>
        <dbReference type="Pfam" id="PF21294"/>
    </source>
</evidence>
<name>A0A7Z0WMH3_9PSEU</name>
<proteinExistence type="predicted"/>
<dbReference type="Pfam" id="PF21294">
    <property type="entry name" value="Polysacc_lyase_14"/>
    <property type="match status" value="1"/>
</dbReference>
<organism evidence="2 3">
    <name type="scientific">Actinophytocola xinjiangensis</name>
    <dbReference type="NCBI Taxonomy" id="485602"/>
    <lineage>
        <taxon>Bacteria</taxon>
        <taxon>Bacillati</taxon>
        <taxon>Actinomycetota</taxon>
        <taxon>Actinomycetes</taxon>
        <taxon>Pseudonocardiales</taxon>
        <taxon>Pseudonocardiaceae</taxon>
    </lineage>
</organism>